<organism evidence="2 3">
    <name type="scientific">Aspergillus niger</name>
    <dbReference type="NCBI Taxonomy" id="5061"/>
    <lineage>
        <taxon>Eukaryota</taxon>
        <taxon>Fungi</taxon>
        <taxon>Dikarya</taxon>
        <taxon>Ascomycota</taxon>
        <taxon>Pezizomycotina</taxon>
        <taxon>Eurotiomycetes</taxon>
        <taxon>Eurotiomycetidae</taxon>
        <taxon>Eurotiales</taxon>
        <taxon>Aspergillaceae</taxon>
        <taxon>Aspergillus</taxon>
        <taxon>Aspergillus subgen. Circumdati</taxon>
    </lineage>
</organism>
<feature type="region of interest" description="Disordered" evidence="1">
    <location>
        <begin position="289"/>
        <end position="313"/>
    </location>
</feature>
<dbReference type="VEuPathDB" id="FungiDB:An06g00700"/>
<sequence>MGTESWTTVTLAESANLCLESFTKCLARVGHLTVREQSAIEDQLGQFSIWSSNIGIFAAAKNSLDYRLRDAFRVQRLLRRLLWILNDHIQRLLSAINSPPEVRTTLSRPSSSLSEATELDPIIREIADEIDLIHKLSRAIRIGSRESQYLGTPASKLSDNVSGDVKGSLINQFDLEVIQHKFPKCDYSLQRRLAATMLLRRREQVILYSSSRNWNLSNRYSTIRKRTAFISELSPSRTHRESPPVLPTSEAIEEDFSGTSLLRPMTIQLEKLKARRTLSRLSWANTSSRRDSDHLEFPPAQPASEAKQDNSSSSSLLSPIVLEFEKLKARHTLSRLSWADTSSRRDAEHLAFPPAPIESFLQRLQTLNDNHIATEKAFLRGNTSYSRGVTPPIRSMFSKGQRDWRGISLMESKRDLEREWSIYMEGARNVICPYCCCDLPSSVAMNQKKWSDHVKGDLDLYICLFDRCDSPYKLYNTKDEWLNHMRQHRPRWRCAARAHGVLVFYEKSEYEEHMRRKHKSTQPQLAILAERSSRPSGPVFQSCPLCGEGNRADLEEHIADHLTYLALMSIPLPKSQSTDDHMKMAANLDTDHLRAGGAGRTDSYHSFDESEMEKAGDPSRLPESPFAGLKESKQKQTKGKAPVKDRNQEETHRR</sequence>
<dbReference type="OMA" id="TLRWRCK"/>
<dbReference type="VEuPathDB" id="FungiDB:ASPNIDRAFT2_1115454"/>
<proteinExistence type="predicted"/>
<feature type="compositionally biased region" description="Basic and acidic residues" evidence="1">
    <location>
        <begin position="602"/>
        <end position="617"/>
    </location>
</feature>
<dbReference type="EMBL" id="BCMY01000025">
    <property type="protein sequence ID" value="GAQ47095.1"/>
    <property type="molecule type" value="Genomic_DNA"/>
</dbReference>
<dbReference type="PANTHER" id="PTHR35391:SF7">
    <property type="entry name" value="C2H2-TYPE DOMAIN-CONTAINING PROTEIN"/>
    <property type="match status" value="1"/>
</dbReference>
<evidence type="ECO:0000256" key="1">
    <source>
        <dbReference type="SAM" id="MobiDB-lite"/>
    </source>
</evidence>
<name>A0A100ITL3_ASPNG</name>
<reference evidence="3" key="1">
    <citation type="journal article" date="2016" name="Genome Announc.">
        <title>Draft genome sequence of Aspergillus niger strain An76.</title>
        <authorList>
            <person name="Gong W."/>
            <person name="Cheng Z."/>
            <person name="Zhang H."/>
            <person name="Liu L."/>
            <person name="Gao P."/>
            <person name="Wang L."/>
        </authorList>
    </citation>
    <scope>NUCLEOTIDE SEQUENCE [LARGE SCALE GENOMIC DNA]</scope>
    <source>
        <strain evidence="3">An76</strain>
    </source>
</reference>
<dbReference type="VEuPathDB" id="FungiDB:M747DRAFT_281823"/>
<dbReference type="AlphaFoldDB" id="A0A100ITL3"/>
<dbReference type="PANTHER" id="PTHR35391">
    <property type="entry name" value="C2H2-TYPE DOMAIN-CONTAINING PROTEIN-RELATED"/>
    <property type="match status" value="1"/>
</dbReference>
<feature type="region of interest" description="Disordered" evidence="1">
    <location>
        <begin position="591"/>
        <end position="654"/>
    </location>
</feature>
<protein>
    <submittedName>
        <fullName evidence="2">Uncharacterized protein</fullName>
    </submittedName>
</protein>
<comment type="caution">
    <text evidence="2">The sequence shown here is derived from an EMBL/GenBank/DDBJ whole genome shotgun (WGS) entry which is preliminary data.</text>
</comment>
<accession>A0A100ITL3</accession>
<feature type="compositionally biased region" description="Basic and acidic residues" evidence="1">
    <location>
        <begin position="642"/>
        <end position="654"/>
    </location>
</feature>
<dbReference type="OrthoDB" id="20872at2759"/>
<dbReference type="VEuPathDB" id="FungiDB:ATCC64974_97090"/>
<dbReference type="Proteomes" id="UP000068243">
    <property type="component" value="Unassembled WGS sequence"/>
</dbReference>
<evidence type="ECO:0000313" key="2">
    <source>
        <dbReference type="EMBL" id="GAQ47095.1"/>
    </source>
</evidence>
<evidence type="ECO:0000313" key="3">
    <source>
        <dbReference type="Proteomes" id="UP000068243"/>
    </source>
</evidence>
<gene>
    <name evidence="2" type="ORF">ABL_09756</name>
</gene>